<sequence length="144" mass="16716">MARRWFTEFMNNVYPDTDTEATYFTPGVDPPRIAILKDYALYLVRSRVGRISDKLSVNFVQPYMGMIVFIMQRCCNHLPTDITTIRAEIRNFFRTDLVENKGVNTKLHPKTVAHTEDGTRILSSLYNPQCLITFTNMQTVLKFV</sequence>
<dbReference type="RefSeq" id="XP_007697430.1">
    <property type="nucleotide sequence ID" value="XM_007699240.1"/>
</dbReference>
<keyword evidence="2" id="KW-1185">Reference proteome</keyword>
<proteinExistence type="predicted"/>
<accession>M2TAA7</accession>
<dbReference type="HOGENOM" id="CLU_2014855_0_0_1"/>
<organism evidence="1 2">
    <name type="scientific">Cochliobolus sativus (strain ND90Pr / ATCC 201652)</name>
    <name type="common">Common root rot and spot blotch fungus</name>
    <name type="synonym">Bipolaris sorokiniana</name>
    <dbReference type="NCBI Taxonomy" id="665912"/>
    <lineage>
        <taxon>Eukaryota</taxon>
        <taxon>Fungi</taxon>
        <taxon>Dikarya</taxon>
        <taxon>Ascomycota</taxon>
        <taxon>Pezizomycotina</taxon>
        <taxon>Dothideomycetes</taxon>
        <taxon>Pleosporomycetidae</taxon>
        <taxon>Pleosporales</taxon>
        <taxon>Pleosporineae</taxon>
        <taxon>Pleosporaceae</taxon>
        <taxon>Bipolaris</taxon>
    </lineage>
</organism>
<dbReference type="eggNOG" id="ENOG502SJ90">
    <property type="taxonomic scope" value="Eukaryota"/>
</dbReference>
<dbReference type="AlphaFoldDB" id="M2TAA7"/>
<gene>
    <name evidence="1" type="ORF">COCSADRAFT_24257</name>
</gene>
<evidence type="ECO:0000313" key="2">
    <source>
        <dbReference type="Proteomes" id="UP000016934"/>
    </source>
</evidence>
<dbReference type="Proteomes" id="UP000016934">
    <property type="component" value="Unassembled WGS sequence"/>
</dbReference>
<protein>
    <submittedName>
        <fullName evidence="1">Uncharacterized protein</fullName>
    </submittedName>
</protein>
<reference evidence="2" key="2">
    <citation type="journal article" date="2013" name="PLoS Genet.">
        <title>Comparative genome structure, secondary metabolite, and effector coding capacity across Cochliobolus pathogens.</title>
        <authorList>
            <person name="Condon B.J."/>
            <person name="Leng Y."/>
            <person name="Wu D."/>
            <person name="Bushley K.E."/>
            <person name="Ohm R.A."/>
            <person name="Otillar R."/>
            <person name="Martin J."/>
            <person name="Schackwitz W."/>
            <person name="Grimwood J."/>
            <person name="MohdZainudin N."/>
            <person name="Xue C."/>
            <person name="Wang R."/>
            <person name="Manning V.A."/>
            <person name="Dhillon B."/>
            <person name="Tu Z.J."/>
            <person name="Steffenson B.J."/>
            <person name="Salamov A."/>
            <person name="Sun H."/>
            <person name="Lowry S."/>
            <person name="LaButti K."/>
            <person name="Han J."/>
            <person name="Copeland A."/>
            <person name="Lindquist E."/>
            <person name="Barry K."/>
            <person name="Schmutz J."/>
            <person name="Baker S.E."/>
            <person name="Ciuffetti L.M."/>
            <person name="Grigoriev I.V."/>
            <person name="Zhong S."/>
            <person name="Turgeon B.G."/>
        </authorList>
    </citation>
    <scope>NUCLEOTIDE SEQUENCE [LARGE SCALE GENOMIC DNA]</scope>
    <source>
        <strain evidence="2">ND90Pr / ATCC 201652</strain>
    </source>
</reference>
<evidence type="ECO:0000313" key="1">
    <source>
        <dbReference type="EMBL" id="EMD66121.1"/>
    </source>
</evidence>
<dbReference type="OrthoDB" id="3692314at2759"/>
<dbReference type="GeneID" id="19135040"/>
<reference evidence="1 2" key="1">
    <citation type="journal article" date="2012" name="PLoS Pathog.">
        <title>Diverse lifestyles and strategies of plant pathogenesis encoded in the genomes of eighteen Dothideomycetes fungi.</title>
        <authorList>
            <person name="Ohm R.A."/>
            <person name="Feau N."/>
            <person name="Henrissat B."/>
            <person name="Schoch C.L."/>
            <person name="Horwitz B.A."/>
            <person name="Barry K.W."/>
            <person name="Condon B.J."/>
            <person name="Copeland A.C."/>
            <person name="Dhillon B."/>
            <person name="Glaser F."/>
            <person name="Hesse C.N."/>
            <person name="Kosti I."/>
            <person name="LaButti K."/>
            <person name="Lindquist E.A."/>
            <person name="Lucas S."/>
            <person name="Salamov A.A."/>
            <person name="Bradshaw R.E."/>
            <person name="Ciuffetti L."/>
            <person name="Hamelin R.C."/>
            <person name="Kema G.H.J."/>
            <person name="Lawrence C."/>
            <person name="Scott J.A."/>
            <person name="Spatafora J.W."/>
            <person name="Turgeon B.G."/>
            <person name="de Wit P.J.G.M."/>
            <person name="Zhong S."/>
            <person name="Goodwin S.B."/>
            <person name="Grigoriev I.V."/>
        </authorList>
    </citation>
    <scope>NUCLEOTIDE SEQUENCE [LARGE SCALE GENOMIC DNA]</scope>
    <source>
        <strain evidence="2">ND90Pr / ATCC 201652</strain>
    </source>
</reference>
<dbReference type="EMBL" id="KB445640">
    <property type="protein sequence ID" value="EMD66121.1"/>
    <property type="molecule type" value="Genomic_DNA"/>
</dbReference>
<dbReference type="KEGG" id="bsc:COCSADRAFT_24257"/>
<name>M2TAA7_COCSN</name>